<organism evidence="2 3">
    <name type="scientific">Bradyrhizobium australiense</name>
    <dbReference type="NCBI Taxonomy" id="2721161"/>
    <lineage>
        <taxon>Bacteria</taxon>
        <taxon>Pseudomonadati</taxon>
        <taxon>Pseudomonadota</taxon>
        <taxon>Alphaproteobacteria</taxon>
        <taxon>Hyphomicrobiales</taxon>
        <taxon>Nitrobacteraceae</taxon>
        <taxon>Bradyrhizobium</taxon>
    </lineage>
</organism>
<dbReference type="InterPro" id="IPR022060">
    <property type="entry name" value="DUF3616"/>
</dbReference>
<dbReference type="Pfam" id="PF12275">
    <property type="entry name" value="DUF3616"/>
    <property type="match status" value="1"/>
</dbReference>
<feature type="domain" description="DUF3616" evidence="1">
    <location>
        <begin position="220"/>
        <end position="370"/>
    </location>
</feature>
<sequence>MRFISAGTVVLRKTRAAPFLLSAILSSVLIVSGVNASFGQTLSPGSPMKVFGRFKAPSSDKHSKPRGISGMGCLGKADDVRRECFVVNDEERFGEIATLTKDGISPTGKTVAFVEKGEPGKAVLGSARDPRCRDETGNVAKGKFDELDGEGVAIDGEFVYVASSHSCSGSGRYKPSSYLLARFKLNSSSSFPATPYIERSWRIADALLDSEVKEAYGKPKGEGTNIEGIAVIGGRLYVGLRTPVTSEASFILSAPTKELFAPGVGKLKDGLTKTIKVKLGANTGIRDLAALGNSDLLILSGPTLEQKDVEFKLWLLEKPDSGAQLRPLATFVKFETGTKGEIAKAEAIAVLSHDAGRLKVLVLYDNIDEAAPMQHEISLDGYTRQ</sequence>
<accession>A0A7Y4GPG1</accession>
<comment type="caution">
    <text evidence="2">The sequence shown here is derived from an EMBL/GenBank/DDBJ whole genome shotgun (WGS) entry which is preliminary data.</text>
</comment>
<evidence type="ECO:0000313" key="2">
    <source>
        <dbReference type="EMBL" id="NOJ39057.1"/>
    </source>
</evidence>
<reference evidence="2 3" key="1">
    <citation type="submission" date="2020-03" db="EMBL/GenBank/DDBJ databases">
        <title>Bradyrhizobium diversity isolated from nodules of Indigofera sp.</title>
        <authorList>
            <person name="Klepa M."/>
            <person name="Helene L."/>
            <person name="Hungria M."/>
        </authorList>
    </citation>
    <scope>NUCLEOTIDE SEQUENCE [LARGE SCALE GENOMIC DNA]</scope>
    <source>
        <strain evidence="2 3">WSM 1791</strain>
    </source>
</reference>
<name>A0A7Y4GPG1_9BRAD</name>
<proteinExistence type="predicted"/>
<dbReference type="AlphaFoldDB" id="A0A7Y4GPG1"/>
<dbReference type="Proteomes" id="UP000544122">
    <property type="component" value="Unassembled WGS sequence"/>
</dbReference>
<keyword evidence="3" id="KW-1185">Reference proteome</keyword>
<gene>
    <name evidence="2" type="ORF">HCN58_05445</name>
</gene>
<dbReference type="RefSeq" id="WP_171578323.1">
    <property type="nucleotide sequence ID" value="NZ_JAAVLX010000002.1"/>
</dbReference>
<protein>
    <submittedName>
        <fullName evidence="2">DUF3616 domain-containing protein</fullName>
    </submittedName>
</protein>
<dbReference type="EMBL" id="JAAVLX010000002">
    <property type="protein sequence ID" value="NOJ39057.1"/>
    <property type="molecule type" value="Genomic_DNA"/>
</dbReference>
<evidence type="ECO:0000313" key="3">
    <source>
        <dbReference type="Proteomes" id="UP000544122"/>
    </source>
</evidence>
<evidence type="ECO:0000259" key="1">
    <source>
        <dbReference type="Pfam" id="PF12275"/>
    </source>
</evidence>